<proteinExistence type="predicted"/>
<evidence type="ECO:0000313" key="3">
    <source>
        <dbReference type="Proteomes" id="UP000319010"/>
    </source>
</evidence>
<comment type="caution">
    <text evidence="2">The sequence shown here is derived from an EMBL/GenBank/DDBJ whole genome shotgun (WGS) entry which is preliminary data.</text>
</comment>
<organism evidence="2 3">
    <name type="scientific">Actinomyces johnsonii</name>
    <dbReference type="NCBI Taxonomy" id="544581"/>
    <lineage>
        <taxon>Bacteria</taxon>
        <taxon>Bacillati</taxon>
        <taxon>Actinomycetota</taxon>
        <taxon>Actinomycetes</taxon>
        <taxon>Actinomycetales</taxon>
        <taxon>Actinomycetaceae</taxon>
        <taxon>Actinomyces</taxon>
    </lineage>
</organism>
<dbReference type="Proteomes" id="UP000319010">
    <property type="component" value="Unassembled WGS sequence"/>
</dbReference>
<evidence type="ECO:0000313" key="2">
    <source>
        <dbReference type="EMBL" id="TQD44059.1"/>
    </source>
</evidence>
<dbReference type="RefSeq" id="WP_141423686.1">
    <property type="nucleotide sequence ID" value="NZ_JASPFB010000003.1"/>
</dbReference>
<feature type="region of interest" description="Disordered" evidence="1">
    <location>
        <begin position="312"/>
        <end position="339"/>
    </location>
</feature>
<dbReference type="AlphaFoldDB" id="A0A508A2G5"/>
<dbReference type="Pfam" id="PF18934">
    <property type="entry name" value="DUF5682"/>
    <property type="match status" value="1"/>
</dbReference>
<accession>A0A508A2G5</accession>
<feature type="compositionally biased region" description="Polar residues" evidence="1">
    <location>
        <begin position="324"/>
        <end position="339"/>
    </location>
</feature>
<name>A0A508A2G5_9ACTO</name>
<dbReference type="InterPro" id="IPR043737">
    <property type="entry name" value="DUF5682"/>
</dbReference>
<sequence>MSAPTTQVPTRLQRALDSQQRWGRAGVHLVPIRHHSPACSLALSALLEEVRPATVLIEGPVEYAALLPALQDPATVPPVAMLSLGERTASYYPLAEFSPEWVALRWAGEHGAEAVFIDRSACLRDDDDPCDDARGAVARTLQAERYLARSRSLDALARSLGCRDHDEVWEHLFEDRATAEIRSWRGFFSDMLAWSGLARLDTEREVLDADGTHAREAVMTAALRNHLPGTTEAIKTSRDATTAPIVIVTGGFHTLALLDCLDGTEHAAWLPEPQPQPGGPAWLIRYDFARLDALRGYGAGMPSPGLWQRAWRARTGSNPPPDRSSGSNTAVRQAAQTAPESVRAARDFATTVLLDIATALRELGEPLGTAQVLDAVEQALGLAALRGRAWPGRCDLIDALTSCLVKDDSGISGNLGAAVASVLAPSDVGQIPEGTAIPPLVSQVRDQLRAARIITDDAVEHRVSLDTSRRPRHRERRELLARLRFVGSGFAHQISGADLVAGTGMGQFFEEWVYAWTPVVEAALVRAAQEAPDLDVLVRTRLAERLTGELDADTLATLVSELAVMGLDTEAGEVCDRLEDRLGRLSDLSELVEALHRLTGLIEFTSRLRLDHAVPRIRAMVRRGVAMIARLVPDLAGLEDQEAEAAVDALISVRDLLVRLTAWDHRGGGDDGGKGPHAGLGAVMREIEALRLSRDAAAVLVGCATGVAASAGALTGQETRSAVVAHLAVGADPTRAADFIVGLVRTSPDVLLHCPDTVEAVTAALTALDDQAFVAVLPDLRRAFTTLRPIETHRLAGTVAGLVGTSAANLDVVWSVDPAQAALGAQVERDLVASLVRDGLGQWAR</sequence>
<gene>
    <name evidence="2" type="ORF">FK256_03135</name>
</gene>
<dbReference type="EMBL" id="VICB01000004">
    <property type="protein sequence ID" value="TQD44059.1"/>
    <property type="molecule type" value="Genomic_DNA"/>
</dbReference>
<evidence type="ECO:0000256" key="1">
    <source>
        <dbReference type="SAM" id="MobiDB-lite"/>
    </source>
</evidence>
<protein>
    <submittedName>
        <fullName evidence="2">Uncharacterized protein</fullName>
    </submittedName>
</protein>
<reference evidence="2 3" key="1">
    <citation type="submission" date="2019-06" db="EMBL/GenBank/DDBJ databases">
        <title>Draft genome sequence of Actinomyces johnsonii CCUG 34287T.</title>
        <authorList>
            <person name="Salva-Serra F."/>
            <person name="Cardew S."/>
            <person name="Moore E."/>
        </authorList>
    </citation>
    <scope>NUCLEOTIDE SEQUENCE [LARGE SCALE GENOMIC DNA]</scope>
    <source>
        <strain evidence="2 3">CCUG 34287</strain>
    </source>
</reference>